<proteinExistence type="predicted"/>
<accession>A0A9Q1KWT6</accession>
<comment type="caution">
    <text evidence="2">The sequence shown here is derived from an EMBL/GenBank/DDBJ whole genome shotgun (WGS) entry which is preliminary data.</text>
</comment>
<organism evidence="2 3">
    <name type="scientific">Carnegiea gigantea</name>
    <dbReference type="NCBI Taxonomy" id="171969"/>
    <lineage>
        <taxon>Eukaryota</taxon>
        <taxon>Viridiplantae</taxon>
        <taxon>Streptophyta</taxon>
        <taxon>Embryophyta</taxon>
        <taxon>Tracheophyta</taxon>
        <taxon>Spermatophyta</taxon>
        <taxon>Magnoliopsida</taxon>
        <taxon>eudicotyledons</taxon>
        <taxon>Gunneridae</taxon>
        <taxon>Pentapetalae</taxon>
        <taxon>Caryophyllales</taxon>
        <taxon>Cactineae</taxon>
        <taxon>Cactaceae</taxon>
        <taxon>Cactoideae</taxon>
        <taxon>Echinocereeae</taxon>
        <taxon>Carnegiea</taxon>
    </lineage>
</organism>
<protein>
    <submittedName>
        <fullName evidence="2">Uncharacterized protein</fullName>
    </submittedName>
</protein>
<feature type="region of interest" description="Disordered" evidence="1">
    <location>
        <begin position="1"/>
        <end position="51"/>
    </location>
</feature>
<feature type="compositionally biased region" description="Polar residues" evidence="1">
    <location>
        <begin position="15"/>
        <end position="33"/>
    </location>
</feature>
<evidence type="ECO:0000313" key="3">
    <source>
        <dbReference type="Proteomes" id="UP001153076"/>
    </source>
</evidence>
<dbReference type="AlphaFoldDB" id="A0A9Q1KWT6"/>
<gene>
    <name evidence="2" type="ORF">Cgig2_032637</name>
</gene>
<name>A0A9Q1KWT6_9CARY</name>
<evidence type="ECO:0000313" key="2">
    <source>
        <dbReference type="EMBL" id="KAJ8451012.1"/>
    </source>
</evidence>
<sequence length="172" mass="18567">MAGMNNHGADESVIDLNSTLHDNVNQDTTSLSKGPNGLNIAESSRGNTDPTEDLILKISDYTVPSEFPRLSAGSPEDNHGASKSSNISGSRDLESEPRLSLGPSPNNVSHSLRTPGISRQENGGSALSGNWKKYRYLRLPAQAAPGKWIAIGQMVTQQCTLMDSYHLKLHIR</sequence>
<dbReference type="EMBL" id="JAKOGI010000012">
    <property type="protein sequence ID" value="KAJ8451012.1"/>
    <property type="molecule type" value="Genomic_DNA"/>
</dbReference>
<reference evidence="2" key="1">
    <citation type="submission" date="2022-04" db="EMBL/GenBank/DDBJ databases">
        <title>Carnegiea gigantea Genome sequencing and assembly v2.</title>
        <authorList>
            <person name="Copetti D."/>
            <person name="Sanderson M.J."/>
            <person name="Burquez A."/>
            <person name="Wojciechowski M.F."/>
        </authorList>
    </citation>
    <scope>NUCLEOTIDE SEQUENCE</scope>
    <source>
        <strain evidence="2">SGP5-SGP5p</strain>
        <tissue evidence="2">Aerial part</tissue>
    </source>
</reference>
<keyword evidence="3" id="KW-1185">Reference proteome</keyword>
<feature type="compositionally biased region" description="Polar residues" evidence="1">
    <location>
        <begin position="103"/>
        <end position="125"/>
    </location>
</feature>
<feature type="region of interest" description="Disordered" evidence="1">
    <location>
        <begin position="66"/>
        <end position="125"/>
    </location>
</feature>
<evidence type="ECO:0000256" key="1">
    <source>
        <dbReference type="SAM" id="MobiDB-lite"/>
    </source>
</evidence>
<dbReference type="Proteomes" id="UP001153076">
    <property type="component" value="Unassembled WGS sequence"/>
</dbReference>